<evidence type="ECO:0000313" key="3">
    <source>
        <dbReference type="Proteomes" id="UP001163255"/>
    </source>
</evidence>
<reference evidence="2" key="1">
    <citation type="submission" date="2022-10" db="EMBL/GenBank/DDBJ databases">
        <title>Completed Genome Sequence of two octocoral isolated bacterium, Endozoicomonas euniceicola EF212T and Endozoicomonas gorgoniicola PS125T.</title>
        <authorList>
            <person name="Chiou Y.-J."/>
            <person name="Chen Y.-H."/>
        </authorList>
    </citation>
    <scope>NUCLEOTIDE SEQUENCE</scope>
    <source>
        <strain evidence="2">EF212</strain>
    </source>
</reference>
<accession>A0ABY6GWB9</accession>
<dbReference type="EMBL" id="CP103300">
    <property type="protein sequence ID" value="UYM17063.1"/>
    <property type="molecule type" value="Genomic_DNA"/>
</dbReference>
<dbReference type="Proteomes" id="UP001163255">
    <property type="component" value="Chromosome"/>
</dbReference>
<dbReference type="RefSeq" id="WP_262599507.1">
    <property type="nucleotide sequence ID" value="NZ_CP103300.1"/>
</dbReference>
<organism evidence="2 3">
    <name type="scientific">Endozoicomonas euniceicola</name>
    <dbReference type="NCBI Taxonomy" id="1234143"/>
    <lineage>
        <taxon>Bacteria</taxon>
        <taxon>Pseudomonadati</taxon>
        <taxon>Pseudomonadota</taxon>
        <taxon>Gammaproteobacteria</taxon>
        <taxon>Oceanospirillales</taxon>
        <taxon>Endozoicomonadaceae</taxon>
        <taxon>Endozoicomonas</taxon>
    </lineage>
</organism>
<proteinExistence type="predicted"/>
<sequence>MPTETHAIHLERDDEQTQDWFRRVIEGSINTNCRITFPGFLDSHVRVILQRTAPQENSSNLIITLQVIQSEHIDSISMLVSRSFSRGGRRQDRRVYYRIEELTFEGSDVELTVYRGYREYVHTGQPMPSVPLWEPDPLPDTRLIHNPGEAPPPYSQYPDGNSGFPHSK</sequence>
<evidence type="ECO:0000256" key="1">
    <source>
        <dbReference type="SAM" id="MobiDB-lite"/>
    </source>
</evidence>
<gene>
    <name evidence="2" type="ORF">NX720_03805</name>
</gene>
<name>A0ABY6GWB9_9GAMM</name>
<evidence type="ECO:0000313" key="2">
    <source>
        <dbReference type="EMBL" id="UYM17063.1"/>
    </source>
</evidence>
<keyword evidence="3" id="KW-1185">Reference proteome</keyword>
<feature type="region of interest" description="Disordered" evidence="1">
    <location>
        <begin position="131"/>
        <end position="168"/>
    </location>
</feature>
<protein>
    <submittedName>
        <fullName evidence="2">Uncharacterized protein</fullName>
    </submittedName>
</protein>